<sequence>NKQHTLTDIKTPPPERVYEEERKQSSYRKPERTAYIKTEQKVKHKSKPTYEQPRKKSPSLNSTERSDQKRPIPPQKPQESQRLHDPKGYYKILGLDYLTLVPDDDIIKIAFSSTLKKIEGEYVGHMHLPSEERREKDEKIRKLIEARNALIK</sequence>
<feature type="non-terminal residue" evidence="2">
    <location>
        <position position="152"/>
    </location>
</feature>
<accession>A0A9N9JA50</accession>
<name>A0A9N9JA50_9GLOM</name>
<proteinExistence type="predicted"/>
<reference evidence="2" key="1">
    <citation type="submission" date="2021-06" db="EMBL/GenBank/DDBJ databases">
        <authorList>
            <person name="Kallberg Y."/>
            <person name="Tangrot J."/>
            <person name="Rosling A."/>
        </authorList>
    </citation>
    <scope>NUCLEOTIDE SEQUENCE</scope>
    <source>
        <strain evidence="2">CL551</strain>
    </source>
</reference>
<protein>
    <submittedName>
        <fullName evidence="2">2398_t:CDS:1</fullName>
    </submittedName>
</protein>
<keyword evidence="3" id="KW-1185">Reference proteome</keyword>
<evidence type="ECO:0000256" key="1">
    <source>
        <dbReference type="SAM" id="MobiDB-lite"/>
    </source>
</evidence>
<feature type="non-terminal residue" evidence="2">
    <location>
        <position position="1"/>
    </location>
</feature>
<evidence type="ECO:0000313" key="2">
    <source>
        <dbReference type="EMBL" id="CAG8771135.1"/>
    </source>
</evidence>
<comment type="caution">
    <text evidence="2">The sequence shown here is derived from an EMBL/GenBank/DDBJ whole genome shotgun (WGS) entry which is preliminary data.</text>
</comment>
<organism evidence="2 3">
    <name type="scientific">Acaulospora morrowiae</name>
    <dbReference type="NCBI Taxonomy" id="94023"/>
    <lineage>
        <taxon>Eukaryota</taxon>
        <taxon>Fungi</taxon>
        <taxon>Fungi incertae sedis</taxon>
        <taxon>Mucoromycota</taxon>
        <taxon>Glomeromycotina</taxon>
        <taxon>Glomeromycetes</taxon>
        <taxon>Diversisporales</taxon>
        <taxon>Acaulosporaceae</taxon>
        <taxon>Acaulospora</taxon>
    </lineage>
</organism>
<dbReference type="Proteomes" id="UP000789342">
    <property type="component" value="Unassembled WGS sequence"/>
</dbReference>
<feature type="region of interest" description="Disordered" evidence="1">
    <location>
        <begin position="1"/>
        <end position="86"/>
    </location>
</feature>
<dbReference type="AlphaFoldDB" id="A0A9N9JA50"/>
<feature type="compositionally biased region" description="Basic and acidic residues" evidence="1">
    <location>
        <begin position="16"/>
        <end position="41"/>
    </location>
</feature>
<evidence type="ECO:0000313" key="3">
    <source>
        <dbReference type="Proteomes" id="UP000789342"/>
    </source>
</evidence>
<gene>
    <name evidence="2" type="ORF">AMORRO_LOCUS16591</name>
</gene>
<dbReference type="EMBL" id="CAJVPV010046611">
    <property type="protein sequence ID" value="CAG8771135.1"/>
    <property type="molecule type" value="Genomic_DNA"/>
</dbReference>